<dbReference type="Gene3D" id="1.10.260.40">
    <property type="entry name" value="lambda repressor-like DNA-binding domains"/>
    <property type="match status" value="1"/>
</dbReference>
<evidence type="ECO:0000313" key="2">
    <source>
        <dbReference type="Proteomes" id="UP000290682"/>
    </source>
</evidence>
<proteinExistence type="predicted"/>
<organism evidence="1 2">
    <name type="scientific">Crenobacter cavernae</name>
    <dbReference type="NCBI Taxonomy" id="2290923"/>
    <lineage>
        <taxon>Bacteria</taxon>
        <taxon>Pseudomonadati</taxon>
        <taxon>Pseudomonadota</taxon>
        <taxon>Betaproteobacteria</taxon>
        <taxon>Neisseriales</taxon>
        <taxon>Neisseriaceae</taxon>
        <taxon>Crenobacter</taxon>
    </lineage>
</organism>
<name>A0ABY0FD22_9NEIS</name>
<accession>A0ABY0FD22</accession>
<dbReference type="EMBL" id="REGR01000006">
    <property type="protein sequence ID" value="RXZ43839.1"/>
    <property type="molecule type" value="Genomic_DNA"/>
</dbReference>
<comment type="caution">
    <text evidence="1">The sequence shown here is derived from an EMBL/GenBank/DDBJ whole genome shotgun (WGS) entry which is preliminary data.</text>
</comment>
<reference evidence="1 2" key="1">
    <citation type="submission" date="2018-10" db="EMBL/GenBank/DDBJ databases">
        <title>Draft genome of Fastidiocella sp. strain 375T, a bacterium isolated from a karstic cave dripping water.</title>
        <authorList>
            <person name="Coelho C."/>
            <person name="Verissimo A."/>
            <person name="Tiago I."/>
        </authorList>
    </citation>
    <scope>NUCLEOTIDE SEQUENCE [LARGE SCALE GENOMIC DNA]</scope>
    <source>
        <strain evidence="1 2">CAVE-375</strain>
    </source>
</reference>
<sequence length="132" mass="15354">MEHKAQFAERLKAAMREAGYEPRPSVLERGFNQRYWGRSITFQAASRWLRGESIPEQDKLEVLAEWLRVEPQALRFGETAVKRVKDAQARWDAALNQEERETIEAFLNLPAPQRKIIREVILTFARAYPAKG</sequence>
<keyword evidence="2" id="KW-1185">Reference proteome</keyword>
<protein>
    <submittedName>
        <fullName evidence="1">Transcriptional regulator</fullName>
    </submittedName>
</protein>
<dbReference type="InterPro" id="IPR010982">
    <property type="entry name" value="Lambda_DNA-bd_dom_sf"/>
</dbReference>
<gene>
    <name evidence="1" type="ORF">EBB06_08155</name>
</gene>
<evidence type="ECO:0000313" key="1">
    <source>
        <dbReference type="EMBL" id="RXZ43839.1"/>
    </source>
</evidence>
<dbReference type="Proteomes" id="UP000290682">
    <property type="component" value="Unassembled WGS sequence"/>
</dbReference>